<evidence type="ECO:0000256" key="1">
    <source>
        <dbReference type="ARBA" id="ARBA00022603"/>
    </source>
</evidence>
<keyword evidence="2" id="KW-0808">Transferase</keyword>
<dbReference type="AlphaFoldDB" id="A0A0C1E931"/>
<comment type="caution">
    <text evidence="5">The sequence shown here is derived from an EMBL/GenBank/DDBJ whole genome shotgun (WGS) entry which is preliminary data.</text>
</comment>
<sequence length="252" mass="29109">MFPFHEIHARRLYGPLKPCNGSGVCFFKREWRLKKNEGVMLNWLKNFFSSDTFVFFLNFFKKPHQIGAVVPSSDQLAKAMTKYVGKCEGQEAFHYLEAGAGTGVFTDVILEKMRPQDHLDIVEVDAVFCELLEKKYAHKSNVHICNCSILDWHKDAFYDVIISGLPLNAFDPSIVEAVLLQYQVLTKKSGIVTYFEYQGIPEIKKILVGSKTRENFLKTSKLISNFSKSYEFCHVHVWRNFPPAIVHYFKIH</sequence>
<protein>
    <recommendedName>
        <fullName evidence="7">Methyltransferase domain-containing protein</fullName>
    </recommendedName>
</protein>
<dbReference type="GO" id="GO:0032259">
    <property type="term" value="P:methylation"/>
    <property type="evidence" value="ECO:0007669"/>
    <property type="project" value="UniProtKB-KW"/>
</dbReference>
<dbReference type="CDD" id="cd02440">
    <property type="entry name" value="AdoMet_MTases"/>
    <property type="match status" value="1"/>
</dbReference>
<name>A0A0C1E931_9BACT</name>
<dbReference type="GO" id="GO:0008168">
    <property type="term" value="F:methyltransferase activity"/>
    <property type="evidence" value="ECO:0007669"/>
    <property type="project" value="UniProtKB-KW"/>
</dbReference>
<dbReference type="InterPro" id="IPR029063">
    <property type="entry name" value="SAM-dependent_MTases_sf"/>
</dbReference>
<dbReference type="Proteomes" id="UP000031307">
    <property type="component" value="Unassembled WGS sequence"/>
</dbReference>
<gene>
    <name evidence="5" type="ORF">DB43_FZ00160</name>
</gene>
<keyword evidence="1" id="KW-0489">Methyltransferase</keyword>
<dbReference type="Pfam" id="PF00398">
    <property type="entry name" value="RrnaAD"/>
    <property type="match status" value="1"/>
</dbReference>
<evidence type="ECO:0000313" key="6">
    <source>
        <dbReference type="Proteomes" id="UP000031307"/>
    </source>
</evidence>
<dbReference type="SUPFAM" id="SSF53335">
    <property type="entry name" value="S-adenosyl-L-methionine-dependent methyltransferases"/>
    <property type="match status" value="1"/>
</dbReference>
<dbReference type="Gene3D" id="3.40.50.150">
    <property type="entry name" value="Vaccinia Virus protein VP39"/>
    <property type="match status" value="1"/>
</dbReference>
<evidence type="ECO:0000313" key="5">
    <source>
        <dbReference type="EMBL" id="KIA77687.1"/>
    </source>
</evidence>
<keyword evidence="4" id="KW-0694">RNA-binding</keyword>
<evidence type="ECO:0008006" key="7">
    <source>
        <dbReference type="Google" id="ProtNLM"/>
    </source>
</evidence>
<organism evidence="5 6">
    <name type="scientific">Parachlamydia acanthamoebae</name>
    <dbReference type="NCBI Taxonomy" id="83552"/>
    <lineage>
        <taxon>Bacteria</taxon>
        <taxon>Pseudomonadati</taxon>
        <taxon>Chlamydiota</taxon>
        <taxon>Chlamydiia</taxon>
        <taxon>Parachlamydiales</taxon>
        <taxon>Parachlamydiaceae</taxon>
        <taxon>Parachlamydia</taxon>
    </lineage>
</organism>
<accession>A0A0C1E931</accession>
<reference evidence="5 6" key="1">
    <citation type="journal article" date="2014" name="Mol. Biol. Evol.">
        <title>Massive expansion of Ubiquitination-related gene families within the Chlamydiae.</title>
        <authorList>
            <person name="Domman D."/>
            <person name="Collingro A."/>
            <person name="Lagkouvardos I."/>
            <person name="Gehre L."/>
            <person name="Weinmaier T."/>
            <person name="Rattei T."/>
            <person name="Subtil A."/>
            <person name="Horn M."/>
        </authorList>
    </citation>
    <scope>NUCLEOTIDE SEQUENCE [LARGE SCALE GENOMIC DNA]</scope>
    <source>
        <strain evidence="5 6">OEW1</strain>
    </source>
</reference>
<evidence type="ECO:0000256" key="4">
    <source>
        <dbReference type="ARBA" id="ARBA00022884"/>
    </source>
</evidence>
<evidence type="ECO:0000256" key="2">
    <source>
        <dbReference type="ARBA" id="ARBA00022679"/>
    </source>
</evidence>
<dbReference type="GO" id="GO:0003723">
    <property type="term" value="F:RNA binding"/>
    <property type="evidence" value="ECO:0007669"/>
    <property type="project" value="UniProtKB-KW"/>
</dbReference>
<dbReference type="InterPro" id="IPR001737">
    <property type="entry name" value="KsgA/Erm"/>
</dbReference>
<dbReference type="EMBL" id="JSAM01000069">
    <property type="protein sequence ID" value="KIA77687.1"/>
    <property type="molecule type" value="Genomic_DNA"/>
</dbReference>
<keyword evidence="3" id="KW-0949">S-adenosyl-L-methionine</keyword>
<evidence type="ECO:0000256" key="3">
    <source>
        <dbReference type="ARBA" id="ARBA00022691"/>
    </source>
</evidence>
<proteinExistence type="predicted"/>
<dbReference type="PATRIC" id="fig|83552.4.peg.1156"/>